<protein>
    <submittedName>
        <fullName evidence="2">Uncharacterized protein</fullName>
    </submittedName>
</protein>
<name>A0A6L2NYH3_TANCI</name>
<evidence type="ECO:0000313" key="2">
    <source>
        <dbReference type="EMBL" id="GEU91308.1"/>
    </source>
</evidence>
<dbReference type="EMBL" id="BKCJ010010378">
    <property type="protein sequence ID" value="GEU91308.1"/>
    <property type="molecule type" value="Genomic_DNA"/>
</dbReference>
<feature type="compositionally biased region" description="Polar residues" evidence="1">
    <location>
        <begin position="33"/>
        <end position="48"/>
    </location>
</feature>
<comment type="caution">
    <text evidence="2">The sequence shown here is derived from an EMBL/GenBank/DDBJ whole genome shotgun (WGS) entry which is preliminary data.</text>
</comment>
<feature type="compositionally biased region" description="Basic residues" evidence="1">
    <location>
        <begin position="87"/>
        <end position="100"/>
    </location>
</feature>
<sequence>MIKDLDHQAKAKETLRKLIYVDSEKEAPDRSKTNSFSDRFSLESTGTFDTRDKTHFTGKGQKGFFKDKEPSRLRRSKRPENQSRTKERARRKKSKLRERRSKYQETSTDSEYDKGSEDNCKDLNSPYKRSKPTPFTLRITCFKYHWRAKLPRNIRVYERNKDSEDHLSIFLAATEQQEWLTPSGSDLSFEEKWSQVWHRWSVPFREIKETLVRRPREGKKQEWTKGGGKKYGSVFTLSHKGYFYSTHKNSEGNIGHGRHKFPKTTTLDRNFKKAKPEQIM</sequence>
<feature type="compositionally biased region" description="Basic and acidic residues" evidence="1">
    <location>
        <begin position="111"/>
        <end position="121"/>
    </location>
</feature>
<organism evidence="2">
    <name type="scientific">Tanacetum cinerariifolium</name>
    <name type="common">Dalmatian daisy</name>
    <name type="synonym">Chrysanthemum cinerariifolium</name>
    <dbReference type="NCBI Taxonomy" id="118510"/>
    <lineage>
        <taxon>Eukaryota</taxon>
        <taxon>Viridiplantae</taxon>
        <taxon>Streptophyta</taxon>
        <taxon>Embryophyta</taxon>
        <taxon>Tracheophyta</taxon>
        <taxon>Spermatophyta</taxon>
        <taxon>Magnoliopsida</taxon>
        <taxon>eudicotyledons</taxon>
        <taxon>Gunneridae</taxon>
        <taxon>Pentapetalae</taxon>
        <taxon>asterids</taxon>
        <taxon>campanulids</taxon>
        <taxon>Asterales</taxon>
        <taxon>Asteraceae</taxon>
        <taxon>Asteroideae</taxon>
        <taxon>Anthemideae</taxon>
        <taxon>Anthemidinae</taxon>
        <taxon>Tanacetum</taxon>
    </lineage>
</organism>
<feature type="compositionally biased region" description="Basic and acidic residues" evidence="1">
    <location>
        <begin position="22"/>
        <end position="32"/>
    </location>
</feature>
<reference evidence="2" key="1">
    <citation type="journal article" date="2019" name="Sci. Rep.">
        <title>Draft genome of Tanacetum cinerariifolium, the natural source of mosquito coil.</title>
        <authorList>
            <person name="Yamashiro T."/>
            <person name="Shiraishi A."/>
            <person name="Satake H."/>
            <person name="Nakayama K."/>
        </authorList>
    </citation>
    <scope>NUCLEOTIDE SEQUENCE</scope>
</reference>
<gene>
    <name evidence="2" type="ORF">Tci_063286</name>
</gene>
<feature type="compositionally biased region" description="Basic and acidic residues" evidence="1">
    <location>
        <begin position="64"/>
        <end position="86"/>
    </location>
</feature>
<proteinExistence type="predicted"/>
<dbReference type="AlphaFoldDB" id="A0A6L2NYH3"/>
<accession>A0A6L2NYH3</accession>
<evidence type="ECO:0000256" key="1">
    <source>
        <dbReference type="SAM" id="MobiDB-lite"/>
    </source>
</evidence>
<feature type="region of interest" description="Disordered" evidence="1">
    <location>
        <begin position="20"/>
        <end position="125"/>
    </location>
</feature>